<evidence type="ECO:0000256" key="9">
    <source>
        <dbReference type="SAM" id="SignalP"/>
    </source>
</evidence>
<dbReference type="Pfam" id="PF04083">
    <property type="entry name" value="Abhydro_lipase"/>
    <property type="match status" value="1"/>
</dbReference>
<evidence type="ECO:0000256" key="6">
    <source>
        <dbReference type="ARBA" id="ARBA00023180"/>
    </source>
</evidence>
<feature type="region of interest" description="Disordered" evidence="8">
    <location>
        <begin position="22"/>
        <end position="50"/>
    </location>
</feature>
<evidence type="ECO:0000256" key="8">
    <source>
        <dbReference type="SAM" id="MobiDB-lite"/>
    </source>
</evidence>
<feature type="active site" description="Charge relay system" evidence="7">
    <location>
        <position position="405"/>
    </location>
</feature>
<evidence type="ECO:0000256" key="3">
    <source>
        <dbReference type="ARBA" id="ARBA00022801"/>
    </source>
</evidence>
<evidence type="ECO:0000256" key="1">
    <source>
        <dbReference type="ARBA" id="ARBA00010701"/>
    </source>
</evidence>
<dbReference type="EMBL" id="JAXCGZ010000069">
    <property type="protein sequence ID" value="KAK7086820.1"/>
    <property type="molecule type" value="Genomic_DNA"/>
</dbReference>
<keyword evidence="13" id="KW-1185">Reference proteome</keyword>
<keyword evidence="2 9" id="KW-0732">Signal</keyword>
<dbReference type="InterPro" id="IPR025483">
    <property type="entry name" value="Lipase_euk"/>
</dbReference>
<keyword evidence="4" id="KW-0442">Lipid degradation</keyword>
<dbReference type="FunFam" id="3.40.50.1820:FF:000057">
    <property type="entry name" value="Lipase"/>
    <property type="match status" value="1"/>
</dbReference>
<organism evidence="12 13">
    <name type="scientific">Halocaridina rubra</name>
    <name type="common">Hawaiian red shrimp</name>
    <dbReference type="NCBI Taxonomy" id="373956"/>
    <lineage>
        <taxon>Eukaryota</taxon>
        <taxon>Metazoa</taxon>
        <taxon>Ecdysozoa</taxon>
        <taxon>Arthropoda</taxon>
        <taxon>Crustacea</taxon>
        <taxon>Multicrustacea</taxon>
        <taxon>Malacostraca</taxon>
        <taxon>Eumalacostraca</taxon>
        <taxon>Eucarida</taxon>
        <taxon>Decapoda</taxon>
        <taxon>Pleocyemata</taxon>
        <taxon>Caridea</taxon>
        <taxon>Atyoidea</taxon>
        <taxon>Atyidae</taxon>
        <taxon>Halocaridina</taxon>
    </lineage>
</organism>
<dbReference type="SUPFAM" id="SSF53474">
    <property type="entry name" value="alpha/beta-Hydrolases"/>
    <property type="match status" value="1"/>
</dbReference>
<dbReference type="AlphaFoldDB" id="A0AAN9AH38"/>
<evidence type="ECO:0000256" key="5">
    <source>
        <dbReference type="ARBA" id="ARBA00023098"/>
    </source>
</evidence>
<feature type="compositionally biased region" description="Basic residues" evidence="8">
    <location>
        <begin position="32"/>
        <end position="44"/>
    </location>
</feature>
<keyword evidence="6" id="KW-0325">Glycoprotein</keyword>
<protein>
    <recommendedName>
        <fullName evidence="14">Lipase</fullName>
    </recommendedName>
</protein>
<gene>
    <name evidence="12" type="ORF">SK128_012797</name>
</gene>
<comment type="similarity">
    <text evidence="1">Belongs to the AB hydrolase superfamily. Lipase family.</text>
</comment>
<accession>A0AAN9AH38</accession>
<evidence type="ECO:0008006" key="14">
    <source>
        <dbReference type="Google" id="ProtNLM"/>
    </source>
</evidence>
<evidence type="ECO:0000313" key="12">
    <source>
        <dbReference type="EMBL" id="KAK7086820.1"/>
    </source>
</evidence>
<feature type="active site" description="Charge relay system" evidence="7">
    <location>
        <position position="436"/>
    </location>
</feature>
<dbReference type="Gene3D" id="3.40.50.1820">
    <property type="entry name" value="alpha/beta hydrolase"/>
    <property type="match status" value="1"/>
</dbReference>
<evidence type="ECO:0000256" key="2">
    <source>
        <dbReference type="ARBA" id="ARBA00022729"/>
    </source>
</evidence>
<dbReference type="InterPro" id="IPR006693">
    <property type="entry name" value="AB_hydrolase_lipase"/>
</dbReference>
<keyword evidence="3" id="KW-0378">Hydrolase</keyword>
<comment type="caution">
    <text evidence="12">The sequence shown here is derived from an EMBL/GenBank/DDBJ whole genome shotgun (WGS) entry which is preliminary data.</text>
</comment>
<feature type="active site" description="Nucleophile" evidence="7">
    <location>
        <position position="231"/>
    </location>
</feature>
<feature type="domain" description="AB hydrolase-1" evidence="10">
    <location>
        <begin position="165"/>
        <end position="268"/>
    </location>
</feature>
<proteinExistence type="inferred from homology"/>
<dbReference type="Pfam" id="PF00561">
    <property type="entry name" value="Abhydrolase_1"/>
    <property type="match status" value="1"/>
</dbReference>
<dbReference type="GO" id="GO:0016042">
    <property type="term" value="P:lipid catabolic process"/>
    <property type="evidence" value="ECO:0007669"/>
    <property type="project" value="UniProtKB-KW"/>
</dbReference>
<dbReference type="PANTHER" id="PTHR11005">
    <property type="entry name" value="LYSOSOMAL ACID LIPASE-RELATED"/>
    <property type="match status" value="1"/>
</dbReference>
<feature type="signal peptide" evidence="9">
    <location>
        <begin position="1"/>
        <end position="16"/>
    </location>
</feature>
<keyword evidence="5" id="KW-0443">Lipid metabolism</keyword>
<evidence type="ECO:0000313" key="13">
    <source>
        <dbReference type="Proteomes" id="UP001381693"/>
    </source>
</evidence>
<dbReference type="InterPro" id="IPR029058">
    <property type="entry name" value="AB_hydrolase_fold"/>
</dbReference>
<dbReference type="GO" id="GO:0016788">
    <property type="term" value="F:hydrolase activity, acting on ester bonds"/>
    <property type="evidence" value="ECO:0007669"/>
    <property type="project" value="InterPro"/>
</dbReference>
<feature type="chain" id="PRO_5042900052" description="Lipase" evidence="9">
    <location>
        <begin position="17"/>
        <end position="461"/>
    </location>
</feature>
<feature type="domain" description="Partial AB-hydrolase lipase" evidence="11">
    <location>
        <begin position="51"/>
        <end position="155"/>
    </location>
</feature>
<dbReference type="Proteomes" id="UP001381693">
    <property type="component" value="Unassembled WGS sequence"/>
</dbReference>
<dbReference type="InterPro" id="IPR000073">
    <property type="entry name" value="AB_hydrolase_1"/>
</dbReference>
<name>A0AAN9AH38_HALRR</name>
<sequence length="461" mass="52768">MLRILAKLLTLAAVLATQQEPPTLNMDSEKPHSRHVRQNLHPHTHLPTPGLIQARGYPAEVHHVITDDGYILEMHRIPYSPRRPRPHVNPIQQNIHTKNNVIRSLLLQQRARNTSIEVLRKSVENLSRKMSIDASKKVVFIQHCVMCSSADFVMNEPDQALAFMLSDAGYDVWLGNARGNFYSRRHVILSPSQTKFWDFSWDKMGRYDMPAMLRYVKKATGVEQLNYIGHSMGTSIFFAMMNYHPHINSWIRVMTALAPVAYMHNKHAPFRFFTPFAEGIDRAFTRRGLPELGRATAESSSFASAFCSPLSIFQPLCKLFFAFVGGPNNSKYVDKEYLPVIAAHTPAGSSIHVLTHFLQLVRDRQFQAYDYGVTRNLREYGSPRPNAFKLSAITCPVGAFFADNDWVADFADVRQTLSELPKVVYMHRVQVKDFNHLDFLWGENAGHLVYRYVVDFLNLYN</sequence>
<evidence type="ECO:0000256" key="4">
    <source>
        <dbReference type="ARBA" id="ARBA00022963"/>
    </source>
</evidence>
<evidence type="ECO:0000259" key="10">
    <source>
        <dbReference type="Pfam" id="PF00561"/>
    </source>
</evidence>
<evidence type="ECO:0000259" key="11">
    <source>
        <dbReference type="Pfam" id="PF04083"/>
    </source>
</evidence>
<evidence type="ECO:0000256" key="7">
    <source>
        <dbReference type="PIRSR" id="PIRSR000862-1"/>
    </source>
</evidence>
<reference evidence="12 13" key="1">
    <citation type="submission" date="2023-11" db="EMBL/GenBank/DDBJ databases">
        <title>Halocaridina rubra genome assembly.</title>
        <authorList>
            <person name="Smith C."/>
        </authorList>
    </citation>
    <scope>NUCLEOTIDE SEQUENCE [LARGE SCALE GENOMIC DNA]</scope>
    <source>
        <strain evidence="12">EP-1</strain>
        <tissue evidence="12">Whole</tissue>
    </source>
</reference>
<dbReference type="PIRSF" id="PIRSF000862">
    <property type="entry name" value="Steryl_ester_lip"/>
    <property type="match status" value="1"/>
</dbReference>